<dbReference type="GO" id="GO:0005770">
    <property type="term" value="C:late endosome"/>
    <property type="evidence" value="ECO:0007669"/>
    <property type="project" value="UniProtKB-SubCell"/>
</dbReference>
<name>A0A3Q0IKP7_DIACI</name>
<dbReference type="STRING" id="121845.A0A3Q0IKP7"/>
<dbReference type="InterPro" id="IPR006925">
    <property type="entry name" value="Vps16_C"/>
</dbReference>
<dbReference type="RefSeq" id="XP_026676851.1">
    <property type="nucleotide sequence ID" value="XM_026821050.1"/>
</dbReference>
<dbReference type="InterPro" id="IPR040057">
    <property type="entry name" value="Spe-39"/>
</dbReference>
<dbReference type="PaxDb" id="121845-A0A3Q0IKP7"/>
<dbReference type="GeneID" id="113466006"/>
<protein>
    <submittedName>
        <fullName evidence="8">Uncharacterized protein LOC113466006</fullName>
    </submittedName>
</protein>
<organism evidence="7 8">
    <name type="scientific">Diaphorina citri</name>
    <name type="common">Asian citrus psyllid</name>
    <dbReference type="NCBI Taxonomy" id="121845"/>
    <lineage>
        <taxon>Eukaryota</taxon>
        <taxon>Metazoa</taxon>
        <taxon>Ecdysozoa</taxon>
        <taxon>Arthropoda</taxon>
        <taxon>Hexapoda</taxon>
        <taxon>Insecta</taxon>
        <taxon>Pterygota</taxon>
        <taxon>Neoptera</taxon>
        <taxon>Paraneoptera</taxon>
        <taxon>Hemiptera</taxon>
        <taxon>Sternorrhyncha</taxon>
        <taxon>Psylloidea</taxon>
        <taxon>Psyllidae</taxon>
        <taxon>Diaphorininae</taxon>
        <taxon>Diaphorina</taxon>
    </lineage>
</organism>
<keyword evidence="7" id="KW-1185">Reference proteome</keyword>
<dbReference type="Proteomes" id="UP000079169">
    <property type="component" value="Unplaced"/>
</dbReference>
<comment type="subcellular location">
    <subcellularLocation>
        <location evidence="2">Cytoplasmic vesicle</location>
    </subcellularLocation>
    <subcellularLocation>
        <location evidence="1">Early endosome</location>
    </subcellularLocation>
    <subcellularLocation>
        <location evidence="3">Late endosome</location>
    </subcellularLocation>
</comment>
<evidence type="ECO:0000256" key="5">
    <source>
        <dbReference type="ARBA" id="ARBA00023329"/>
    </source>
</evidence>
<reference evidence="8" key="1">
    <citation type="submission" date="2025-08" db="UniProtKB">
        <authorList>
            <consortium name="RefSeq"/>
        </authorList>
    </citation>
    <scope>IDENTIFICATION</scope>
</reference>
<evidence type="ECO:0000256" key="3">
    <source>
        <dbReference type="ARBA" id="ARBA00004603"/>
    </source>
</evidence>
<evidence type="ECO:0000256" key="4">
    <source>
        <dbReference type="ARBA" id="ARBA00022753"/>
    </source>
</evidence>
<keyword evidence="5" id="KW-0968">Cytoplasmic vesicle</keyword>
<dbReference type="PANTHER" id="PTHR13364:SF6">
    <property type="entry name" value="SPERMATOGENESIS-DEFECTIVE PROTEIN 39 HOMOLOG"/>
    <property type="match status" value="1"/>
</dbReference>
<proteinExistence type="predicted"/>
<evidence type="ECO:0000259" key="6">
    <source>
        <dbReference type="Pfam" id="PF04840"/>
    </source>
</evidence>
<sequence>MCKGQDECLEPFKSLVSKKQLLTCAINKKNNNVILKVISFLAKTLKPTIMNEIFLSETKAFDIYVNFLIAKGDLVKAIELYDILGFNREAGMLRFTNCVNSKSNQLVNLKSISNSYFLMDPDKVYIDNLIKLQEWQNSVDKKLYQSTGVVSLAYAINSQPNDPKISIDNFCKMLNISDKLFHWVFLKEKSKIQHWPVISCNQCSTK</sequence>
<evidence type="ECO:0000256" key="2">
    <source>
        <dbReference type="ARBA" id="ARBA00004541"/>
    </source>
</evidence>
<dbReference type="KEGG" id="dci:113466006"/>
<evidence type="ECO:0000313" key="8">
    <source>
        <dbReference type="RefSeq" id="XP_026676851.1"/>
    </source>
</evidence>
<dbReference type="GO" id="GO:0007034">
    <property type="term" value="P:vacuolar transport"/>
    <property type="evidence" value="ECO:0007669"/>
    <property type="project" value="TreeGrafter"/>
</dbReference>
<dbReference type="AlphaFoldDB" id="A0A3Q0IKP7"/>
<dbReference type="PANTHER" id="PTHR13364">
    <property type="entry name" value="DEFECTIVE SPERMATOGENESIS PROTEIN 39"/>
    <property type="match status" value="1"/>
</dbReference>
<evidence type="ECO:0000313" key="7">
    <source>
        <dbReference type="Proteomes" id="UP000079169"/>
    </source>
</evidence>
<feature type="domain" description="Vps16 C-terminal" evidence="6">
    <location>
        <begin position="17"/>
        <end position="196"/>
    </location>
</feature>
<dbReference type="GO" id="GO:0005769">
    <property type="term" value="C:early endosome"/>
    <property type="evidence" value="ECO:0007669"/>
    <property type="project" value="UniProtKB-SubCell"/>
</dbReference>
<keyword evidence="4" id="KW-0967">Endosome</keyword>
<dbReference type="Pfam" id="PF04840">
    <property type="entry name" value="Vps16_C"/>
    <property type="match status" value="1"/>
</dbReference>
<gene>
    <name evidence="8" type="primary">LOC113466006</name>
</gene>
<accession>A0A3Q0IKP7</accession>
<evidence type="ECO:0000256" key="1">
    <source>
        <dbReference type="ARBA" id="ARBA00004412"/>
    </source>
</evidence>
<dbReference type="GO" id="GO:0006886">
    <property type="term" value="P:intracellular protein transport"/>
    <property type="evidence" value="ECO:0007669"/>
    <property type="project" value="InterPro"/>
</dbReference>